<gene>
    <name evidence="1" type="ORF">S01H1_07561</name>
</gene>
<dbReference type="GO" id="GO:0046132">
    <property type="term" value="P:pyrimidine ribonucleoside biosynthetic process"/>
    <property type="evidence" value="ECO:0007669"/>
    <property type="project" value="TreeGrafter"/>
</dbReference>
<proteinExistence type="predicted"/>
<reference evidence="1" key="1">
    <citation type="journal article" date="2014" name="Front. Microbiol.">
        <title>High frequency of phylogenetically diverse reductive dehalogenase-homologous genes in deep subseafloor sedimentary metagenomes.</title>
        <authorList>
            <person name="Kawai M."/>
            <person name="Futagami T."/>
            <person name="Toyoda A."/>
            <person name="Takaki Y."/>
            <person name="Nishi S."/>
            <person name="Hori S."/>
            <person name="Arai W."/>
            <person name="Tsubouchi T."/>
            <person name="Morono Y."/>
            <person name="Uchiyama I."/>
            <person name="Ito T."/>
            <person name="Fujiyama A."/>
            <person name="Inagaki F."/>
            <person name="Takami H."/>
        </authorList>
    </citation>
    <scope>NUCLEOTIDE SEQUENCE</scope>
    <source>
        <strain evidence="1">Expedition CK06-06</strain>
    </source>
</reference>
<dbReference type="GO" id="GO:0006207">
    <property type="term" value="P:'de novo' pyrimidine nucleobase biosynthetic process"/>
    <property type="evidence" value="ECO:0007669"/>
    <property type="project" value="TreeGrafter"/>
</dbReference>
<feature type="non-terminal residue" evidence="1">
    <location>
        <position position="1"/>
    </location>
</feature>
<dbReference type="GO" id="GO:0004588">
    <property type="term" value="F:orotate phosphoribosyltransferase activity"/>
    <property type="evidence" value="ECO:0007669"/>
    <property type="project" value="TreeGrafter"/>
</dbReference>
<dbReference type="SUPFAM" id="SSF53271">
    <property type="entry name" value="PRTase-like"/>
    <property type="match status" value="1"/>
</dbReference>
<dbReference type="PANTHER" id="PTHR46683">
    <property type="entry name" value="OROTATE PHOSPHORIBOSYLTRANSFERASE 1-RELATED"/>
    <property type="match status" value="1"/>
</dbReference>
<dbReference type="AlphaFoldDB" id="X0S172"/>
<accession>X0S172</accession>
<comment type="caution">
    <text evidence="1">The sequence shown here is derived from an EMBL/GenBank/DDBJ whole genome shotgun (WGS) entry which is preliminary data.</text>
</comment>
<evidence type="ECO:0000313" key="1">
    <source>
        <dbReference type="EMBL" id="GAF69712.1"/>
    </source>
</evidence>
<sequence length="181" mass="20145">GPSYKGSAIASATAAALFQYHGRDLRFDYDRKEAKKHGERSSSAGFFVNNTFFDGCRIFVADDVVTSMGTKYELIEKIDKESMSRGFHCQIVGLGIAVDREQTTAVYDKEGNVVLNKKGSNPIAEFTSRTGIPFFPVAGIREIVEYLHTNKIPLSISGEKRAMDEATKEEFDTYMEIYGRG</sequence>
<dbReference type="GO" id="GO:0005737">
    <property type="term" value="C:cytoplasm"/>
    <property type="evidence" value="ECO:0007669"/>
    <property type="project" value="TreeGrafter"/>
</dbReference>
<dbReference type="GO" id="GO:0006221">
    <property type="term" value="P:pyrimidine nucleotide biosynthetic process"/>
    <property type="evidence" value="ECO:0007669"/>
    <property type="project" value="TreeGrafter"/>
</dbReference>
<dbReference type="Gene3D" id="3.40.50.2020">
    <property type="match status" value="1"/>
</dbReference>
<dbReference type="EMBL" id="BARS01003889">
    <property type="protein sequence ID" value="GAF69712.1"/>
    <property type="molecule type" value="Genomic_DNA"/>
</dbReference>
<evidence type="ECO:0008006" key="2">
    <source>
        <dbReference type="Google" id="ProtNLM"/>
    </source>
</evidence>
<name>X0S172_9ZZZZ</name>
<protein>
    <recommendedName>
        <fullName evidence="2">Orotate phosphoribosyltransferase</fullName>
    </recommendedName>
</protein>
<dbReference type="PANTHER" id="PTHR46683:SF1">
    <property type="entry name" value="OROTATE PHOSPHORIBOSYLTRANSFERASE 1-RELATED"/>
    <property type="match status" value="1"/>
</dbReference>
<dbReference type="InterPro" id="IPR029057">
    <property type="entry name" value="PRTase-like"/>
</dbReference>
<organism evidence="1">
    <name type="scientific">marine sediment metagenome</name>
    <dbReference type="NCBI Taxonomy" id="412755"/>
    <lineage>
        <taxon>unclassified sequences</taxon>
        <taxon>metagenomes</taxon>
        <taxon>ecological metagenomes</taxon>
    </lineage>
</organism>